<feature type="coiled-coil region" evidence="1">
    <location>
        <begin position="92"/>
        <end position="145"/>
    </location>
</feature>
<evidence type="ECO:0008006" key="5">
    <source>
        <dbReference type="Google" id="ProtNLM"/>
    </source>
</evidence>
<gene>
    <name evidence="3" type="ORF">CCMP2556_LOCUS7672</name>
</gene>
<keyword evidence="1" id="KW-0175">Coiled coil</keyword>
<proteinExistence type="predicted"/>
<keyword evidence="4" id="KW-1185">Reference proteome</keyword>
<feature type="region of interest" description="Disordered" evidence="2">
    <location>
        <begin position="1"/>
        <end position="20"/>
    </location>
</feature>
<reference evidence="3 4" key="1">
    <citation type="submission" date="2024-02" db="EMBL/GenBank/DDBJ databases">
        <authorList>
            <person name="Chen Y."/>
            <person name="Shah S."/>
            <person name="Dougan E. K."/>
            <person name="Thang M."/>
            <person name="Chan C."/>
        </authorList>
    </citation>
    <scope>NUCLEOTIDE SEQUENCE [LARGE SCALE GENOMIC DNA]</scope>
</reference>
<accession>A0ABP0IP76</accession>
<dbReference type="EMBL" id="CAXAMN010003370">
    <property type="protein sequence ID" value="CAK9004400.1"/>
    <property type="molecule type" value="Genomic_DNA"/>
</dbReference>
<evidence type="ECO:0000313" key="3">
    <source>
        <dbReference type="EMBL" id="CAK9004400.1"/>
    </source>
</evidence>
<protein>
    <recommendedName>
        <fullName evidence="5">Flagellar FliJ protein</fullName>
    </recommendedName>
</protein>
<organism evidence="3 4">
    <name type="scientific">Durusdinium trenchii</name>
    <dbReference type="NCBI Taxonomy" id="1381693"/>
    <lineage>
        <taxon>Eukaryota</taxon>
        <taxon>Sar</taxon>
        <taxon>Alveolata</taxon>
        <taxon>Dinophyceae</taxon>
        <taxon>Suessiales</taxon>
        <taxon>Symbiodiniaceae</taxon>
        <taxon>Durusdinium</taxon>
    </lineage>
</organism>
<sequence>MSKTMSLTKSQSMPALKQAQSADIKRRILASVDRYPGLKDSGAYVAARVDKAREKDRLAEKEYWAHLKKFKEDVQSVFKLPKDSYAGKRSVQEEINEKVEKGQRALQETDEKYQNWLKEMEERQQERIQEKLQQRRNEIDDLNNRKLAASFAEVAAFRGH</sequence>
<evidence type="ECO:0000256" key="1">
    <source>
        <dbReference type="SAM" id="Coils"/>
    </source>
</evidence>
<evidence type="ECO:0000313" key="4">
    <source>
        <dbReference type="Proteomes" id="UP001642484"/>
    </source>
</evidence>
<evidence type="ECO:0000256" key="2">
    <source>
        <dbReference type="SAM" id="MobiDB-lite"/>
    </source>
</evidence>
<comment type="caution">
    <text evidence="3">The sequence shown here is derived from an EMBL/GenBank/DDBJ whole genome shotgun (WGS) entry which is preliminary data.</text>
</comment>
<dbReference type="Proteomes" id="UP001642484">
    <property type="component" value="Unassembled WGS sequence"/>
</dbReference>
<name>A0ABP0IP76_9DINO</name>